<evidence type="ECO:0000313" key="2">
    <source>
        <dbReference type="EnsemblPlants" id="OPUNC06G20630.1"/>
    </source>
</evidence>
<feature type="compositionally biased region" description="Low complexity" evidence="1">
    <location>
        <begin position="171"/>
        <end position="193"/>
    </location>
</feature>
<feature type="compositionally biased region" description="Gly residues" evidence="1">
    <location>
        <begin position="19"/>
        <end position="29"/>
    </location>
</feature>
<dbReference type="EnsemblPlants" id="OPUNC06G20630.1">
    <property type="protein sequence ID" value="OPUNC06G20630.1"/>
    <property type="gene ID" value="OPUNC06G20630"/>
</dbReference>
<accession>A0A0E0LE15</accession>
<sequence length="256" mass="26350">MRGGRGGGRRRPATRRRGWGGARATGGGASDAAAAARAQAGDAAAGPDEEEGGDTVPSCPPLVGHTCSTSASSPPMSSSAIEAMDELVQLAESMCQGASLLLGDDDPSDESSPRCPSTFLNAVALGNVVSVCFHWSRRLLAAAAAPAPPPLDLTRSGLVLFHAGCQQVDGAPAAGRASSSPSTSSPRSQRWSRLPSTSPRAPTALDAIDEAVGKLKFILDNGKGDLDEAVLRAEELMAPLESHCSGRRRRLQWDSV</sequence>
<name>A0A0E0LE15_ORYPU</name>
<dbReference type="Gramene" id="OPUNC06G20630.1">
    <property type="protein sequence ID" value="OPUNC06G20630.1"/>
    <property type="gene ID" value="OPUNC06G20630"/>
</dbReference>
<evidence type="ECO:0000313" key="3">
    <source>
        <dbReference type="Proteomes" id="UP000026962"/>
    </source>
</evidence>
<evidence type="ECO:0000256" key="1">
    <source>
        <dbReference type="SAM" id="MobiDB-lite"/>
    </source>
</evidence>
<organism evidence="2">
    <name type="scientific">Oryza punctata</name>
    <name type="common">Red rice</name>
    <dbReference type="NCBI Taxonomy" id="4537"/>
    <lineage>
        <taxon>Eukaryota</taxon>
        <taxon>Viridiplantae</taxon>
        <taxon>Streptophyta</taxon>
        <taxon>Embryophyta</taxon>
        <taxon>Tracheophyta</taxon>
        <taxon>Spermatophyta</taxon>
        <taxon>Magnoliopsida</taxon>
        <taxon>Liliopsida</taxon>
        <taxon>Poales</taxon>
        <taxon>Poaceae</taxon>
        <taxon>BOP clade</taxon>
        <taxon>Oryzoideae</taxon>
        <taxon>Oryzeae</taxon>
        <taxon>Oryzinae</taxon>
        <taxon>Oryza</taxon>
    </lineage>
</organism>
<reference evidence="2" key="2">
    <citation type="submission" date="2018-05" db="EMBL/GenBank/DDBJ databases">
        <title>OpunRS2 (Oryza punctata Reference Sequence Version 2).</title>
        <authorList>
            <person name="Zhang J."/>
            <person name="Kudrna D."/>
            <person name="Lee S."/>
            <person name="Talag J."/>
            <person name="Welchert J."/>
            <person name="Wing R.A."/>
        </authorList>
    </citation>
    <scope>NUCLEOTIDE SEQUENCE [LARGE SCALE GENOMIC DNA]</scope>
</reference>
<feature type="compositionally biased region" description="Low complexity" evidence="1">
    <location>
        <begin position="68"/>
        <end position="78"/>
    </location>
</feature>
<feature type="region of interest" description="Disordered" evidence="1">
    <location>
        <begin position="1"/>
        <end position="78"/>
    </location>
</feature>
<dbReference type="HOGENOM" id="CLU_095140_0_0_1"/>
<feature type="compositionally biased region" description="Low complexity" evidence="1">
    <location>
        <begin position="30"/>
        <end position="46"/>
    </location>
</feature>
<protein>
    <submittedName>
        <fullName evidence="2">Uncharacterized protein</fullName>
    </submittedName>
</protein>
<proteinExistence type="predicted"/>
<dbReference type="AlphaFoldDB" id="A0A0E0LE15"/>
<feature type="region of interest" description="Disordered" evidence="1">
    <location>
        <begin position="171"/>
        <end position="202"/>
    </location>
</feature>
<dbReference type="STRING" id="4537.A0A0E0LE15"/>
<reference evidence="2" key="1">
    <citation type="submission" date="2015-04" db="UniProtKB">
        <authorList>
            <consortium name="EnsemblPlants"/>
        </authorList>
    </citation>
    <scope>IDENTIFICATION</scope>
</reference>
<dbReference type="Proteomes" id="UP000026962">
    <property type="component" value="Chromosome 6"/>
</dbReference>
<keyword evidence="3" id="KW-1185">Reference proteome</keyword>
<feature type="compositionally biased region" description="Basic residues" evidence="1">
    <location>
        <begin position="7"/>
        <end position="18"/>
    </location>
</feature>
<dbReference type="OMA" id="CFHWSRR"/>